<keyword evidence="3" id="KW-1185">Reference proteome</keyword>
<sequence>MIAVATVIVLVLAVLGWFQLRDRISDQGTQAARTCVEGEATLAVTADPDIAPVVRDLAARYAETAPVVRDHCITVTVTEEASRTIGDALAASAGGRWSGPTPAPALWIPQSSWALGTLSSHPGIVDGQPKPVASAAVVIAAPTVVAQAMTRPQVGWQDLPRLQSDPEALTAAGLPHWGTLRLALPTGPGSEPTALATEAVAAAVAGAGAGPVTAEQASSPPVTSALTTLGRGAAVIPDAPATTADALKALGAQTNPRDGVFHAVPATEQQLARAIAAGAQLREVVPTGATPVADHPAAVLATTWTDETLRRAAADFADYLRRPEQADAFVAAGFRADGRTPAGSAAVAYPPIATSLVPAAPEVTARLVGTVALPAQPAATTVLLDVSGSMRNIEGSKSRLANTVAALTTAVGSARDGSNLGLWVYSRGLDGAKPYRVLVPAGTLTDTVGGVPRRRAITDALGAVQPATATSTYASVQAAYENAVRNYAADRTNSVLLITDGPNDDTSMSARQLLRSIAESSDSARPVRIDVVTIGENSDADTLRSLTELTGGTLTAVPNSNGTELGAAVDQLLN</sequence>
<dbReference type="SUPFAM" id="SSF53300">
    <property type="entry name" value="vWA-like"/>
    <property type="match status" value="1"/>
</dbReference>
<organism evidence="2 3">
    <name type="scientific">Rhodococcus olei</name>
    <dbReference type="NCBI Taxonomy" id="2161675"/>
    <lineage>
        <taxon>Bacteria</taxon>
        <taxon>Bacillati</taxon>
        <taxon>Actinomycetota</taxon>
        <taxon>Actinomycetes</taxon>
        <taxon>Mycobacteriales</taxon>
        <taxon>Nocardiaceae</taxon>
        <taxon>Rhodococcus</taxon>
    </lineage>
</organism>
<name>A0ABP8PC54_9NOCA</name>
<protein>
    <recommendedName>
        <fullName evidence="1">VWFA domain-containing protein</fullName>
    </recommendedName>
</protein>
<dbReference type="Proteomes" id="UP001501183">
    <property type="component" value="Unassembled WGS sequence"/>
</dbReference>
<evidence type="ECO:0000313" key="3">
    <source>
        <dbReference type="Proteomes" id="UP001501183"/>
    </source>
</evidence>
<dbReference type="InterPro" id="IPR036465">
    <property type="entry name" value="vWFA_dom_sf"/>
</dbReference>
<accession>A0ABP8PC54</accession>
<dbReference type="Gene3D" id="3.40.50.410">
    <property type="entry name" value="von Willebrand factor, type A domain"/>
    <property type="match status" value="1"/>
</dbReference>
<dbReference type="SMART" id="SM00327">
    <property type="entry name" value="VWA"/>
    <property type="match status" value="1"/>
</dbReference>
<dbReference type="Pfam" id="PF13519">
    <property type="entry name" value="VWA_2"/>
    <property type="match status" value="1"/>
</dbReference>
<dbReference type="PROSITE" id="PS50234">
    <property type="entry name" value="VWFA"/>
    <property type="match status" value="1"/>
</dbReference>
<dbReference type="InterPro" id="IPR002035">
    <property type="entry name" value="VWF_A"/>
</dbReference>
<evidence type="ECO:0000313" key="2">
    <source>
        <dbReference type="EMBL" id="GAA4483767.1"/>
    </source>
</evidence>
<dbReference type="EMBL" id="BAABFB010000056">
    <property type="protein sequence ID" value="GAA4483767.1"/>
    <property type="molecule type" value="Genomic_DNA"/>
</dbReference>
<reference evidence="3" key="1">
    <citation type="journal article" date="2019" name="Int. J. Syst. Evol. Microbiol.">
        <title>The Global Catalogue of Microorganisms (GCM) 10K type strain sequencing project: providing services to taxonomists for standard genome sequencing and annotation.</title>
        <authorList>
            <consortium name="The Broad Institute Genomics Platform"/>
            <consortium name="The Broad Institute Genome Sequencing Center for Infectious Disease"/>
            <person name="Wu L."/>
            <person name="Ma J."/>
        </authorList>
    </citation>
    <scope>NUCLEOTIDE SEQUENCE [LARGE SCALE GENOMIC DNA]</scope>
    <source>
        <strain evidence="3">JCM 32206</strain>
    </source>
</reference>
<proteinExistence type="predicted"/>
<evidence type="ECO:0000259" key="1">
    <source>
        <dbReference type="PROSITE" id="PS50234"/>
    </source>
</evidence>
<feature type="domain" description="VWFA" evidence="1">
    <location>
        <begin position="379"/>
        <end position="572"/>
    </location>
</feature>
<gene>
    <name evidence="2" type="ORF">GCM10023094_35800</name>
</gene>
<dbReference type="Pfam" id="PF13531">
    <property type="entry name" value="SBP_bac_11"/>
    <property type="match status" value="1"/>
</dbReference>
<comment type="caution">
    <text evidence="2">The sequence shown here is derived from an EMBL/GenBank/DDBJ whole genome shotgun (WGS) entry which is preliminary data.</text>
</comment>